<organism evidence="1 2">
    <name type="scientific">Chryseobacterium artocarpi</name>
    <dbReference type="NCBI Taxonomy" id="1414727"/>
    <lineage>
        <taxon>Bacteria</taxon>
        <taxon>Pseudomonadati</taxon>
        <taxon>Bacteroidota</taxon>
        <taxon>Flavobacteriia</taxon>
        <taxon>Flavobacteriales</taxon>
        <taxon>Weeksellaceae</taxon>
        <taxon>Chryseobacterium group</taxon>
        <taxon>Chryseobacterium</taxon>
    </lineage>
</organism>
<protein>
    <submittedName>
        <fullName evidence="1">Uncharacterized protein</fullName>
    </submittedName>
</protein>
<evidence type="ECO:0000313" key="1">
    <source>
        <dbReference type="EMBL" id="OCA72452.1"/>
    </source>
</evidence>
<dbReference type="EMBL" id="MAYH01000023">
    <property type="protein sequence ID" value="OCA72452.1"/>
    <property type="molecule type" value="Genomic_DNA"/>
</dbReference>
<proteinExistence type="predicted"/>
<accession>A0A1B8ZLH0</accession>
<gene>
    <name evidence="1" type="ORF">BBI01_10035</name>
</gene>
<evidence type="ECO:0000313" key="2">
    <source>
        <dbReference type="Proteomes" id="UP000092651"/>
    </source>
</evidence>
<dbReference type="OrthoDB" id="1258927at2"/>
<keyword evidence="2" id="KW-1185">Reference proteome</keyword>
<sequence length="175" mass="20524">MKKIVILPFCLLFIYCSNQIKLNKGKDVDIIFPLTHIDSQSTEVIEEIIKNNTNNTYIIDPLGFYGKSFVLENGKILDPYLYFKNGYYSRNDTSCREDLIILNPFQTINHSIIFDKNNRAVYKYSNSNKYEQIIKSFHNRYNVTILGCDYYVKELESKGYKVLEYSIVTKIPLKP</sequence>
<reference evidence="1 2" key="1">
    <citation type="submission" date="2016-07" db="EMBL/GenBank/DDBJ databases">
        <authorList>
            <person name="Jeong J.-J."/>
            <person name="Kim D.W."/>
            <person name="Sang M.K."/>
            <person name="Choi I.-G."/>
            <person name="Kim K.D."/>
        </authorList>
    </citation>
    <scope>NUCLEOTIDE SEQUENCE [LARGE SCALE GENOMIC DNA]</scope>
    <source>
        <strain evidence="1 2">UTM-3</strain>
    </source>
</reference>
<name>A0A1B8ZLH0_9FLAO</name>
<dbReference type="AlphaFoldDB" id="A0A1B8ZLH0"/>
<dbReference type="Proteomes" id="UP000092651">
    <property type="component" value="Unassembled WGS sequence"/>
</dbReference>
<dbReference type="RefSeq" id="WP_065394674.1">
    <property type="nucleotide sequence ID" value="NZ_MAYH01000023.1"/>
</dbReference>
<comment type="caution">
    <text evidence="1">The sequence shown here is derived from an EMBL/GenBank/DDBJ whole genome shotgun (WGS) entry which is preliminary data.</text>
</comment>